<dbReference type="EMBL" id="LAZR01055187">
    <property type="protein sequence ID" value="KKK76941.1"/>
    <property type="molecule type" value="Genomic_DNA"/>
</dbReference>
<comment type="caution">
    <text evidence="1">The sequence shown here is derived from an EMBL/GenBank/DDBJ whole genome shotgun (WGS) entry which is preliminary data.</text>
</comment>
<dbReference type="AlphaFoldDB" id="A0A0F9AXA7"/>
<protein>
    <submittedName>
        <fullName evidence="1">Uncharacterized protein</fullName>
    </submittedName>
</protein>
<gene>
    <name evidence="1" type="ORF">LCGC14_2858590</name>
</gene>
<accession>A0A0F9AXA7</accession>
<sequence>MLKKNSPGRKNERRIRALERLKKPKQVITEDADKDRVAVEIRILESRILTETEARGIRSKKDRSDKNYA</sequence>
<organism evidence="1">
    <name type="scientific">marine sediment metagenome</name>
    <dbReference type="NCBI Taxonomy" id="412755"/>
    <lineage>
        <taxon>unclassified sequences</taxon>
        <taxon>metagenomes</taxon>
        <taxon>ecological metagenomes</taxon>
    </lineage>
</organism>
<proteinExistence type="predicted"/>
<name>A0A0F9AXA7_9ZZZZ</name>
<evidence type="ECO:0000313" key="1">
    <source>
        <dbReference type="EMBL" id="KKK76941.1"/>
    </source>
</evidence>
<reference evidence="1" key="1">
    <citation type="journal article" date="2015" name="Nature">
        <title>Complex archaea that bridge the gap between prokaryotes and eukaryotes.</title>
        <authorList>
            <person name="Spang A."/>
            <person name="Saw J.H."/>
            <person name="Jorgensen S.L."/>
            <person name="Zaremba-Niedzwiedzka K."/>
            <person name="Martijn J."/>
            <person name="Lind A.E."/>
            <person name="van Eijk R."/>
            <person name="Schleper C."/>
            <person name="Guy L."/>
            <person name="Ettema T.J."/>
        </authorList>
    </citation>
    <scope>NUCLEOTIDE SEQUENCE</scope>
</reference>